<name>A0A4R6HTZ0_9GAMM</name>
<dbReference type="OrthoDB" id="9060335at2"/>
<dbReference type="SMART" id="SM00729">
    <property type="entry name" value="Elp3"/>
    <property type="match status" value="1"/>
</dbReference>
<evidence type="ECO:0000259" key="6">
    <source>
        <dbReference type="PROSITE" id="PS51332"/>
    </source>
</evidence>
<feature type="domain" description="B12-binding" evidence="6">
    <location>
        <begin position="24"/>
        <end position="161"/>
    </location>
</feature>
<comment type="cofactor">
    <cofactor evidence="1">
        <name>[4Fe-4S] cluster</name>
        <dbReference type="ChEBI" id="CHEBI:49883"/>
    </cofactor>
</comment>
<evidence type="ECO:0000256" key="1">
    <source>
        <dbReference type="ARBA" id="ARBA00001966"/>
    </source>
</evidence>
<dbReference type="Gene3D" id="3.40.50.280">
    <property type="entry name" value="Cobalamin-binding domain"/>
    <property type="match status" value="1"/>
</dbReference>
<dbReference type="InterPro" id="IPR006638">
    <property type="entry name" value="Elp3/MiaA/NifB-like_rSAM"/>
</dbReference>
<dbReference type="GO" id="GO:0046872">
    <property type="term" value="F:metal ion binding"/>
    <property type="evidence" value="ECO:0007669"/>
    <property type="project" value="UniProtKB-KW"/>
</dbReference>
<evidence type="ECO:0000313" key="9">
    <source>
        <dbReference type="Proteomes" id="UP000295150"/>
    </source>
</evidence>
<dbReference type="GO" id="GO:0031419">
    <property type="term" value="F:cobalamin binding"/>
    <property type="evidence" value="ECO:0007669"/>
    <property type="project" value="InterPro"/>
</dbReference>
<dbReference type="InterPro" id="IPR007197">
    <property type="entry name" value="rSAM"/>
</dbReference>
<dbReference type="Pfam" id="PF02310">
    <property type="entry name" value="B12-binding"/>
    <property type="match status" value="1"/>
</dbReference>
<dbReference type="InterPro" id="IPR058240">
    <property type="entry name" value="rSAM_sf"/>
</dbReference>
<dbReference type="PROSITE" id="PS51918">
    <property type="entry name" value="RADICAL_SAM"/>
    <property type="match status" value="1"/>
</dbReference>
<protein>
    <submittedName>
        <fullName evidence="8">Radical SAM superfamily enzyme YgiQ (UPF0313 family)</fullName>
    </submittedName>
</protein>
<dbReference type="GO" id="GO:0051536">
    <property type="term" value="F:iron-sulfur cluster binding"/>
    <property type="evidence" value="ECO:0007669"/>
    <property type="project" value="UniProtKB-KW"/>
</dbReference>
<keyword evidence="5" id="KW-0411">Iron-sulfur</keyword>
<reference evidence="8 9" key="1">
    <citation type="submission" date="2019-03" db="EMBL/GenBank/DDBJ databases">
        <title>Freshwater and sediment microbial communities from various areas in North America, analyzing microbe dynamics in response to fracking.</title>
        <authorList>
            <person name="Lamendella R."/>
        </authorList>
    </citation>
    <scope>NUCLEOTIDE SEQUENCE [LARGE SCALE GENOMIC DNA]</scope>
    <source>
        <strain evidence="8 9">1_TX</strain>
    </source>
</reference>
<evidence type="ECO:0000256" key="4">
    <source>
        <dbReference type="ARBA" id="ARBA00023004"/>
    </source>
</evidence>
<dbReference type="AlphaFoldDB" id="A0A4R6HTZ0"/>
<evidence type="ECO:0000313" key="8">
    <source>
        <dbReference type="EMBL" id="TDO12683.1"/>
    </source>
</evidence>
<dbReference type="InterPro" id="IPR006158">
    <property type="entry name" value="Cobalamin-bd"/>
</dbReference>
<dbReference type="SFLD" id="SFLDS00029">
    <property type="entry name" value="Radical_SAM"/>
    <property type="match status" value="1"/>
</dbReference>
<dbReference type="PROSITE" id="PS51332">
    <property type="entry name" value="B12_BINDING"/>
    <property type="match status" value="1"/>
</dbReference>
<keyword evidence="3" id="KW-0479">Metal-binding</keyword>
<evidence type="ECO:0000259" key="7">
    <source>
        <dbReference type="PROSITE" id="PS51918"/>
    </source>
</evidence>
<dbReference type="SFLD" id="SFLDG01082">
    <property type="entry name" value="B12-binding_domain_containing"/>
    <property type="match status" value="1"/>
</dbReference>
<evidence type="ECO:0000256" key="2">
    <source>
        <dbReference type="ARBA" id="ARBA00022691"/>
    </source>
</evidence>
<keyword evidence="9" id="KW-1185">Reference proteome</keyword>
<dbReference type="RefSeq" id="WP_133482625.1">
    <property type="nucleotide sequence ID" value="NZ_SNWH01000004.1"/>
</dbReference>
<proteinExistence type="predicted"/>
<sequence length="524" mass="59093">MRNIVVFVNPANSDDFFANLENGEGSVAKGVQHTDWANFPHLGVLSLASYVGKFGYESVYFDGVAVPIDELFVYVRENADKILAVCLSAITANFDSCLYVGEFVKAADEEIKTIFGNDHFSVMHKEIMRRYWSVDYGVVGNEVYQTLKCLLDDIRDHEHVSRRLPSLVTKDIINPANGGDEEINHHIDYSLIDKVFDHTGVYKKNFQSRLTGRIHDLTQRFVTSGVPVEIARGCIKFKGDDACSFCSIQYGGMWRNYLHHEQAWSAIKAAHDNGYDYLYITADELPLTFARLLLDMDKFKPKWWLDLPTHKRPMLVGYARADGMEKRNVMEAMASIGFKVLFVGIDAGAIRSLQALKKPLRKKSIIASSESMYMANISAIKNARRFGVKIKAGFVLGHIGMNKELLDENVREYKKILEMGRDVIVSADVEMLSPEPGSKDYEYLINPEAAKREAKSLGLEVSEDAVLDEVACYYQDKDIFDRDTAINDYVRAMMPALCKADIASVRDEIRSYSKNLGIVVGDEL</sequence>
<gene>
    <name evidence="8" type="ORF">DFO68_104196</name>
</gene>
<accession>A0A4R6HTZ0</accession>
<evidence type="ECO:0000256" key="3">
    <source>
        <dbReference type="ARBA" id="ARBA00022723"/>
    </source>
</evidence>
<dbReference type="EMBL" id="SNWH01000004">
    <property type="protein sequence ID" value="TDO12683.1"/>
    <property type="molecule type" value="Genomic_DNA"/>
</dbReference>
<comment type="caution">
    <text evidence="8">The sequence shown here is derived from an EMBL/GenBank/DDBJ whole genome shotgun (WGS) entry which is preliminary data.</text>
</comment>
<keyword evidence="2" id="KW-0949">S-adenosyl-L-methionine</keyword>
<dbReference type="SUPFAM" id="SSF102114">
    <property type="entry name" value="Radical SAM enzymes"/>
    <property type="match status" value="1"/>
</dbReference>
<dbReference type="PANTHER" id="PTHR43409">
    <property type="entry name" value="ANAEROBIC MAGNESIUM-PROTOPORPHYRIN IX MONOMETHYL ESTER CYCLASE-RELATED"/>
    <property type="match status" value="1"/>
</dbReference>
<feature type="domain" description="Radical SAM core" evidence="7">
    <location>
        <begin position="220"/>
        <end position="464"/>
    </location>
</feature>
<dbReference type="Proteomes" id="UP000295150">
    <property type="component" value="Unassembled WGS sequence"/>
</dbReference>
<dbReference type="GO" id="GO:0003824">
    <property type="term" value="F:catalytic activity"/>
    <property type="evidence" value="ECO:0007669"/>
    <property type="project" value="InterPro"/>
</dbReference>
<organism evidence="8 9">
    <name type="scientific">Halomonas ventosae</name>
    <dbReference type="NCBI Taxonomy" id="229007"/>
    <lineage>
        <taxon>Bacteria</taxon>
        <taxon>Pseudomonadati</taxon>
        <taxon>Pseudomonadota</taxon>
        <taxon>Gammaproteobacteria</taxon>
        <taxon>Oceanospirillales</taxon>
        <taxon>Halomonadaceae</taxon>
        <taxon>Halomonas</taxon>
    </lineage>
</organism>
<evidence type="ECO:0000256" key="5">
    <source>
        <dbReference type="ARBA" id="ARBA00023014"/>
    </source>
</evidence>
<dbReference type="InterPro" id="IPR051198">
    <property type="entry name" value="BchE-like"/>
</dbReference>
<keyword evidence="4" id="KW-0408">Iron</keyword>